<gene>
    <name evidence="2" type="ORF">DCHRY22_LOCUS10526</name>
</gene>
<evidence type="ECO:0000256" key="1">
    <source>
        <dbReference type="SAM" id="MobiDB-lite"/>
    </source>
</evidence>
<organism evidence="2 3">
    <name type="scientific">Danaus chrysippus</name>
    <name type="common">African queen</name>
    <dbReference type="NCBI Taxonomy" id="151541"/>
    <lineage>
        <taxon>Eukaryota</taxon>
        <taxon>Metazoa</taxon>
        <taxon>Ecdysozoa</taxon>
        <taxon>Arthropoda</taxon>
        <taxon>Hexapoda</taxon>
        <taxon>Insecta</taxon>
        <taxon>Pterygota</taxon>
        <taxon>Neoptera</taxon>
        <taxon>Endopterygota</taxon>
        <taxon>Lepidoptera</taxon>
        <taxon>Glossata</taxon>
        <taxon>Ditrysia</taxon>
        <taxon>Papilionoidea</taxon>
        <taxon>Nymphalidae</taxon>
        <taxon>Danainae</taxon>
        <taxon>Danaini</taxon>
        <taxon>Danaina</taxon>
        <taxon>Danaus</taxon>
        <taxon>Anosia</taxon>
    </lineage>
</organism>
<comment type="caution">
    <text evidence="2">The sequence shown here is derived from an EMBL/GenBank/DDBJ whole genome shotgun (WGS) entry which is preliminary data.</text>
</comment>
<evidence type="ECO:0000313" key="3">
    <source>
        <dbReference type="Proteomes" id="UP000789524"/>
    </source>
</evidence>
<dbReference type="AlphaFoldDB" id="A0A8J2QYT6"/>
<sequence length="92" mass="10405">MYVTSVRRGGDLVRRCQRSPPARQTAQSPPTPPTRGRTTSMVEAVRDLSIVHCTMYCASEQQVLPDTLLERDGCIHWTYKRERDGDTTDVPV</sequence>
<proteinExistence type="predicted"/>
<reference evidence="2" key="1">
    <citation type="submission" date="2021-09" db="EMBL/GenBank/DDBJ databases">
        <authorList>
            <person name="Martin H S."/>
        </authorList>
    </citation>
    <scope>NUCLEOTIDE SEQUENCE</scope>
</reference>
<accession>A0A8J2QYT6</accession>
<dbReference type="Proteomes" id="UP000789524">
    <property type="component" value="Unassembled WGS sequence"/>
</dbReference>
<name>A0A8J2QYT6_9NEOP</name>
<protein>
    <submittedName>
        <fullName evidence="2">(African queen) hypothetical protein</fullName>
    </submittedName>
</protein>
<evidence type="ECO:0000313" key="2">
    <source>
        <dbReference type="EMBL" id="CAG9573610.1"/>
    </source>
</evidence>
<keyword evidence="3" id="KW-1185">Reference proteome</keyword>
<dbReference type="EMBL" id="CAKASE010000070">
    <property type="protein sequence ID" value="CAG9573610.1"/>
    <property type="molecule type" value="Genomic_DNA"/>
</dbReference>
<feature type="region of interest" description="Disordered" evidence="1">
    <location>
        <begin position="1"/>
        <end position="39"/>
    </location>
</feature>